<dbReference type="AlphaFoldDB" id="A0A852X927"/>
<evidence type="ECO:0000313" key="6">
    <source>
        <dbReference type="EMBL" id="NYG37253.1"/>
    </source>
</evidence>
<proteinExistence type="inferred from homology"/>
<comment type="caution">
    <text evidence="6">The sequence shown here is derived from an EMBL/GenBank/DDBJ whole genome shotgun (WGS) entry which is preliminary data.</text>
</comment>
<evidence type="ECO:0000256" key="3">
    <source>
        <dbReference type="ARBA" id="ARBA00023054"/>
    </source>
</evidence>
<comment type="similarity">
    <text evidence="2">Belongs to the RmuC family.</text>
</comment>
<evidence type="ECO:0000256" key="4">
    <source>
        <dbReference type="ARBA" id="ARBA00023172"/>
    </source>
</evidence>
<dbReference type="RefSeq" id="WP_179462654.1">
    <property type="nucleotide sequence ID" value="NZ_JACBZX010000001.1"/>
</dbReference>
<comment type="function">
    <text evidence="1">Involved in DNA recombination.</text>
</comment>
<feature type="compositionally biased region" description="Basic and acidic residues" evidence="5">
    <location>
        <begin position="395"/>
        <end position="405"/>
    </location>
</feature>
<dbReference type="PANTHER" id="PTHR30563">
    <property type="entry name" value="DNA RECOMBINATION PROTEIN RMUC"/>
    <property type="match status" value="1"/>
</dbReference>
<keyword evidence="4" id="KW-0233">DNA recombination</keyword>
<evidence type="ECO:0000313" key="7">
    <source>
        <dbReference type="Proteomes" id="UP000592181"/>
    </source>
</evidence>
<dbReference type="InterPro" id="IPR003798">
    <property type="entry name" value="DNA_recombination_RmuC"/>
</dbReference>
<accession>A0A852X927</accession>
<evidence type="ECO:0000256" key="2">
    <source>
        <dbReference type="ARBA" id="ARBA00009840"/>
    </source>
</evidence>
<dbReference type="PANTHER" id="PTHR30563:SF0">
    <property type="entry name" value="DNA RECOMBINATION PROTEIN RMUC"/>
    <property type="match status" value="1"/>
</dbReference>
<dbReference type="EMBL" id="JACBZX010000001">
    <property type="protein sequence ID" value="NYG37253.1"/>
    <property type="molecule type" value="Genomic_DNA"/>
</dbReference>
<organism evidence="6 7">
    <name type="scientific">Janibacter alkaliphilus</name>
    <dbReference type="NCBI Taxonomy" id="1069963"/>
    <lineage>
        <taxon>Bacteria</taxon>
        <taxon>Bacillati</taxon>
        <taxon>Actinomycetota</taxon>
        <taxon>Actinomycetes</taxon>
        <taxon>Micrococcales</taxon>
        <taxon>Intrasporangiaceae</taxon>
        <taxon>Janibacter</taxon>
    </lineage>
</organism>
<reference evidence="6 7" key="1">
    <citation type="submission" date="2020-07" db="EMBL/GenBank/DDBJ databases">
        <title>Sequencing the genomes of 1000 actinobacteria strains.</title>
        <authorList>
            <person name="Klenk H.-P."/>
        </authorList>
    </citation>
    <scope>NUCLEOTIDE SEQUENCE [LARGE SCALE GENOMIC DNA]</scope>
    <source>
        <strain evidence="6 7">DSM 24723</strain>
    </source>
</reference>
<dbReference type="GO" id="GO:0006310">
    <property type="term" value="P:DNA recombination"/>
    <property type="evidence" value="ECO:0007669"/>
    <property type="project" value="UniProtKB-KW"/>
</dbReference>
<keyword evidence="3" id="KW-0175">Coiled coil</keyword>
<dbReference type="Pfam" id="PF02646">
    <property type="entry name" value="RmuC"/>
    <property type="match status" value="1"/>
</dbReference>
<feature type="region of interest" description="Disordered" evidence="5">
    <location>
        <begin position="375"/>
        <end position="405"/>
    </location>
</feature>
<keyword evidence="7" id="KW-1185">Reference proteome</keyword>
<evidence type="ECO:0000256" key="1">
    <source>
        <dbReference type="ARBA" id="ARBA00003416"/>
    </source>
</evidence>
<name>A0A852X927_9MICO</name>
<protein>
    <submittedName>
        <fullName evidence="6">DNA recombination protein RmuC</fullName>
    </submittedName>
</protein>
<dbReference type="Proteomes" id="UP000592181">
    <property type="component" value="Unassembled WGS sequence"/>
</dbReference>
<sequence>MEITSLLLGLLLGLVVGAVVAASWLRGHGAEQGAQTAAELARAGAERDVLRERVVDLEAQLGEDAETAAALLPLRAALDRVEQQVGMIERERTDQFATVREALGRVEAGTAQVGREAASLAGSLRVSSVRGQWGEVQLRRVLEVSGLLPRCDFDEQAGGVNAHGDAVRPDVVVHLPGDKHLVIDAKAPMSRWLEAQREETPAERRDALLAEHAADLRRHVRALTDKAYWTAVEASPEMVVCFVPADATLAAALGRDPALHEEAMRSRVVLVSPATLLALLRTVAFTWQQEALGDQARELLGLGTELYQRLSTMAGHTARLGRSLQGSVEAYNRLVGTLESRVLVSARRMHELGVPGDPLPELDLLDRVPRGLSADELIEDARPASEASASWPGGRPDRRDGSASA</sequence>
<gene>
    <name evidence="6" type="ORF">BJY28_001722</name>
</gene>
<evidence type="ECO:0000256" key="5">
    <source>
        <dbReference type="SAM" id="MobiDB-lite"/>
    </source>
</evidence>